<organism evidence="1 2">
    <name type="scientific">Sulfitobacter porphyrae</name>
    <dbReference type="NCBI Taxonomy" id="1246864"/>
    <lineage>
        <taxon>Bacteria</taxon>
        <taxon>Pseudomonadati</taxon>
        <taxon>Pseudomonadota</taxon>
        <taxon>Alphaproteobacteria</taxon>
        <taxon>Rhodobacterales</taxon>
        <taxon>Roseobacteraceae</taxon>
        <taxon>Sulfitobacter</taxon>
    </lineage>
</organism>
<gene>
    <name evidence="1" type="ORF">ACFQFQ_07375</name>
</gene>
<evidence type="ECO:0008006" key="3">
    <source>
        <dbReference type="Google" id="ProtNLM"/>
    </source>
</evidence>
<proteinExistence type="predicted"/>
<keyword evidence="2" id="KW-1185">Reference proteome</keyword>
<dbReference type="Proteomes" id="UP001596353">
    <property type="component" value="Unassembled WGS sequence"/>
</dbReference>
<evidence type="ECO:0000313" key="2">
    <source>
        <dbReference type="Proteomes" id="UP001596353"/>
    </source>
</evidence>
<protein>
    <recommendedName>
        <fullName evidence="3">Lipoprotein</fullName>
    </recommendedName>
</protein>
<reference evidence="2" key="1">
    <citation type="journal article" date="2019" name="Int. J. Syst. Evol. Microbiol.">
        <title>The Global Catalogue of Microorganisms (GCM) 10K type strain sequencing project: providing services to taxonomists for standard genome sequencing and annotation.</title>
        <authorList>
            <consortium name="The Broad Institute Genomics Platform"/>
            <consortium name="The Broad Institute Genome Sequencing Center for Infectious Disease"/>
            <person name="Wu L."/>
            <person name="Ma J."/>
        </authorList>
    </citation>
    <scope>NUCLEOTIDE SEQUENCE [LARGE SCALE GENOMIC DNA]</scope>
    <source>
        <strain evidence="2">CCUG 66188</strain>
    </source>
</reference>
<sequence>MSIRPPIALLAACCLAACTQFPELDRTISPEMAAADYPALVPLEPLLAQATAGRVDAQATQAQLEARVARLRSRAARMRGVILSGRERQRLAEGLQ</sequence>
<evidence type="ECO:0000313" key="1">
    <source>
        <dbReference type="EMBL" id="MFC6759352.1"/>
    </source>
</evidence>
<name>A0ABW2B1B7_9RHOB</name>
<accession>A0ABW2B1B7</accession>
<dbReference type="EMBL" id="JBHSWG010000001">
    <property type="protein sequence ID" value="MFC6759352.1"/>
    <property type="molecule type" value="Genomic_DNA"/>
</dbReference>
<comment type="caution">
    <text evidence="1">The sequence shown here is derived from an EMBL/GenBank/DDBJ whole genome shotgun (WGS) entry which is preliminary data.</text>
</comment>